<evidence type="ECO:0000256" key="2">
    <source>
        <dbReference type="SAM" id="SignalP"/>
    </source>
</evidence>
<organism evidence="4 5">
    <name type="scientific">Xylanibacillus composti</name>
    <dbReference type="NCBI Taxonomy" id="1572762"/>
    <lineage>
        <taxon>Bacteria</taxon>
        <taxon>Bacillati</taxon>
        <taxon>Bacillota</taxon>
        <taxon>Bacilli</taxon>
        <taxon>Bacillales</taxon>
        <taxon>Paenibacillaceae</taxon>
        <taxon>Xylanibacillus</taxon>
    </lineage>
</organism>
<dbReference type="PANTHER" id="PTHR43308">
    <property type="entry name" value="OUTER MEMBRANE PROTEIN ALPHA-RELATED"/>
    <property type="match status" value="1"/>
</dbReference>
<dbReference type="RefSeq" id="WP_213411854.1">
    <property type="nucleotide sequence ID" value="NZ_BOVK01000023.1"/>
</dbReference>
<dbReference type="SUPFAM" id="SSF49313">
    <property type="entry name" value="Cadherin-like"/>
    <property type="match status" value="1"/>
</dbReference>
<evidence type="ECO:0000256" key="1">
    <source>
        <dbReference type="SAM" id="MobiDB-lite"/>
    </source>
</evidence>
<dbReference type="Pfam" id="PF13620">
    <property type="entry name" value="CarboxypepD_reg"/>
    <property type="match status" value="2"/>
</dbReference>
<dbReference type="Gene3D" id="2.160.20.110">
    <property type="match status" value="1"/>
</dbReference>
<dbReference type="InterPro" id="IPR051465">
    <property type="entry name" value="Cell_Envelope_Struct_Comp"/>
</dbReference>
<dbReference type="InterPro" id="IPR001119">
    <property type="entry name" value="SLH_dom"/>
</dbReference>
<dbReference type="InterPro" id="IPR015919">
    <property type="entry name" value="Cadherin-like_sf"/>
</dbReference>
<evidence type="ECO:0000313" key="5">
    <source>
        <dbReference type="Proteomes" id="UP000677918"/>
    </source>
</evidence>
<dbReference type="SMART" id="SM00635">
    <property type="entry name" value="BID_2"/>
    <property type="match status" value="1"/>
</dbReference>
<dbReference type="Gene3D" id="2.60.40.1080">
    <property type="match status" value="1"/>
</dbReference>
<feature type="domain" description="SLH" evidence="3">
    <location>
        <begin position="1012"/>
        <end position="1071"/>
    </location>
</feature>
<dbReference type="GO" id="GO:0016020">
    <property type="term" value="C:membrane"/>
    <property type="evidence" value="ECO:0007669"/>
    <property type="project" value="InterPro"/>
</dbReference>
<reference evidence="4" key="1">
    <citation type="submission" date="2021-04" db="EMBL/GenBank/DDBJ databases">
        <title>Draft genome sequence of Xylanibacillus composti strain K13.</title>
        <authorList>
            <person name="Uke A."/>
            <person name="Chhe C."/>
            <person name="Baramee S."/>
            <person name="Kosugi A."/>
        </authorList>
    </citation>
    <scope>NUCLEOTIDE SEQUENCE</scope>
    <source>
        <strain evidence="4">K13</strain>
    </source>
</reference>
<dbReference type="Pfam" id="PF00395">
    <property type="entry name" value="SLH"/>
    <property type="match status" value="3"/>
</dbReference>
<dbReference type="InterPro" id="IPR013783">
    <property type="entry name" value="Ig-like_fold"/>
</dbReference>
<dbReference type="Pfam" id="PF18316">
    <property type="entry name" value="S-l_SbsC_C"/>
    <property type="match status" value="1"/>
</dbReference>
<dbReference type="Proteomes" id="UP000677918">
    <property type="component" value="Unassembled WGS sequence"/>
</dbReference>
<feature type="signal peptide" evidence="2">
    <location>
        <begin position="1"/>
        <end position="30"/>
    </location>
</feature>
<keyword evidence="5" id="KW-1185">Reference proteome</keyword>
<dbReference type="PROSITE" id="PS51272">
    <property type="entry name" value="SLH"/>
    <property type="match status" value="3"/>
</dbReference>
<dbReference type="Gene3D" id="2.60.40.1120">
    <property type="entry name" value="Carboxypeptidase-like, regulatory domain"/>
    <property type="match status" value="2"/>
</dbReference>
<dbReference type="SUPFAM" id="SSF49373">
    <property type="entry name" value="Invasin/intimin cell-adhesion fragments"/>
    <property type="match status" value="1"/>
</dbReference>
<feature type="region of interest" description="Disordered" evidence="1">
    <location>
        <begin position="786"/>
        <end position="806"/>
    </location>
</feature>
<dbReference type="Pfam" id="PF02368">
    <property type="entry name" value="Big_2"/>
    <property type="match status" value="1"/>
</dbReference>
<dbReference type="InterPro" id="IPR013784">
    <property type="entry name" value="Carb-bd-like_fold"/>
</dbReference>
<dbReference type="EMBL" id="BOVK01000023">
    <property type="protein sequence ID" value="GIQ69040.1"/>
    <property type="molecule type" value="Genomic_DNA"/>
</dbReference>
<comment type="caution">
    <text evidence="4">The sequence shown here is derived from an EMBL/GenBank/DDBJ whole genome shotgun (WGS) entry which is preliminary data.</text>
</comment>
<dbReference type="InterPro" id="IPR008964">
    <property type="entry name" value="Invasin/intimin_cell_adhesion"/>
</dbReference>
<dbReference type="SUPFAM" id="SSF49452">
    <property type="entry name" value="Starch-binding domain-like"/>
    <property type="match status" value="2"/>
</dbReference>
<dbReference type="InterPro" id="IPR003343">
    <property type="entry name" value="Big_2"/>
</dbReference>
<accession>A0A8J4H3M4</accession>
<proteinExistence type="predicted"/>
<feature type="chain" id="PRO_5035255204" description="SLH domain-containing protein" evidence="2">
    <location>
        <begin position="31"/>
        <end position="1200"/>
    </location>
</feature>
<sequence>MRRRGSKLLCLLLILVMVAPLAMIAPAALAEPNVIPPESDGWVQVSTAQHLIHINEHQEMYLDKNIAILNPIDLTGYEWTPFGGNSYDNYTGTFEGNGHLISGIAINADNLEFVGFFGVSSGTIRNLGVSVQVKGGAFTGGLAGYQQDGSIERCYSMGSVEGGGEGHSYSASTTGGLVGSANNATVRYAFSSASVTSAVSSNIFVGGLAGEVANGALSDSYATGTVTNKIRNSSYYLFSAAFIPFVNNASVVNAYAVGAVDDSQTENANARFSGLIVSLFSMASVHNSYYDTQTTGQSAGLVDGSGGVFGQTTEEMKGQATYNGFNFTADWAIHPAVNNGYPYLRPHLITAELPHALKDAPYTYALAGFDGAGGGLTWSSGSLPDGLSLDASGLLHGVPEEAGTYTIAFTATDAGGASASSTLTLAVDEEAPEIADYHIEPGHALHATKVTAQAGHDSHTFAYTLSDTAPAQPLLGELVPEEAAAYVIGDDIPGVSIGQYLTMYELNEDERIQAWHSVQLEEAHIRLRLSISVTGVSLAPPTLTLVEGQVPQMLSVTVEPADATNQAVAWSSDRPDVAAVDSAGVVTPVSAGTAVITVTTEDGAHTASAVVTVQLPPPATGTVTGAVYGSGDVPLAGALVSVNDNSTTTDSLGSFTLTGVGEGSQTIALSAAGYVREEVEVQITAGEVTDVGKIRLTADVEIPSPAGGTVTGAVYGRGNLPLPGAVVTLNGHSATTDSGGSFTLLNVAEGRQTVTISTTRYRTASITVDVLAGTTVDLGRISLTAASSGGQSSGAGSGSEPTSQSGIRINGQEAAITLVREEDSDGRSIIRLVIDADLASAMFQDTPTAVIDVDHTDPIVKVEVPAAAMQAVYSRQPDAALHIRVNGASYLLPLQLWKDASEEAAITIAIALASDVGSSELDNTLTELGLRMLATPVAFTIHVDDQELSSFGDIYAERTITLRSPANPDTSTVVWVDADHQLRFVPSTFMAAGGTAKATFFAPHNSLYTVVQSSQSFADIEGHWAQPDIELLAHKLILSGTDRYAFAPNQQVTRAEWAAMVVRSLGLAERTPAASYTDVQPEAWYAGALEAAREAGLIYGYEDNSFRPHEPVTREQMAAMLSRAMRFAGGELPEGNLDSLERFGDQADIAAWAAGPTAQLLEIGIVRGMDDDSFAPKTYATRAQCAVLLKGMLQHLQFID</sequence>
<dbReference type="InterPro" id="IPR040751">
    <property type="entry name" value="SbsC_C"/>
</dbReference>
<dbReference type="GO" id="GO:0005509">
    <property type="term" value="F:calcium ion binding"/>
    <property type="evidence" value="ECO:0007669"/>
    <property type="project" value="InterPro"/>
</dbReference>
<keyword evidence="2" id="KW-0732">Signal</keyword>
<evidence type="ECO:0000259" key="3">
    <source>
        <dbReference type="PROSITE" id="PS51272"/>
    </source>
</evidence>
<dbReference type="Gene3D" id="2.60.40.10">
    <property type="entry name" value="Immunoglobulins"/>
    <property type="match status" value="1"/>
</dbReference>
<protein>
    <recommendedName>
        <fullName evidence="3">SLH domain-containing protein</fullName>
    </recommendedName>
</protein>
<dbReference type="GO" id="GO:0030246">
    <property type="term" value="F:carbohydrate binding"/>
    <property type="evidence" value="ECO:0007669"/>
    <property type="project" value="InterPro"/>
</dbReference>
<evidence type="ECO:0000313" key="4">
    <source>
        <dbReference type="EMBL" id="GIQ69040.1"/>
    </source>
</evidence>
<feature type="domain" description="SLH" evidence="3">
    <location>
        <begin position="1140"/>
        <end position="1200"/>
    </location>
</feature>
<dbReference type="PANTHER" id="PTHR43308:SF5">
    <property type="entry name" value="S-LAYER PROTEIN _ PEPTIDOGLYCAN ENDO-BETA-N-ACETYLGLUCOSAMINIDASE"/>
    <property type="match status" value="1"/>
</dbReference>
<dbReference type="AlphaFoldDB" id="A0A8J4H3M4"/>
<dbReference type="Pfam" id="PF05345">
    <property type="entry name" value="He_PIG"/>
    <property type="match status" value="1"/>
</dbReference>
<feature type="domain" description="SLH" evidence="3">
    <location>
        <begin position="1072"/>
        <end position="1135"/>
    </location>
</feature>
<name>A0A8J4H3M4_9BACL</name>
<gene>
    <name evidence="4" type="ORF">XYCOK13_18640</name>
</gene>